<dbReference type="GO" id="GO:0003677">
    <property type="term" value="F:DNA binding"/>
    <property type="evidence" value="ECO:0007669"/>
    <property type="project" value="UniProtKB-UniRule"/>
</dbReference>
<keyword evidence="8" id="KW-1185">Reference proteome</keyword>
<evidence type="ECO:0000313" key="7">
    <source>
        <dbReference type="EMBL" id="CAG9786834.1"/>
    </source>
</evidence>
<dbReference type="Proteomes" id="UP001153714">
    <property type="component" value="Chromosome 16"/>
</dbReference>
<dbReference type="InterPro" id="IPR006612">
    <property type="entry name" value="THAP_Znf"/>
</dbReference>
<evidence type="ECO:0000256" key="3">
    <source>
        <dbReference type="ARBA" id="ARBA00022833"/>
    </source>
</evidence>
<evidence type="ECO:0000256" key="5">
    <source>
        <dbReference type="PROSITE-ProRule" id="PRU00309"/>
    </source>
</evidence>
<dbReference type="PROSITE" id="PS50950">
    <property type="entry name" value="ZF_THAP"/>
    <property type="match status" value="1"/>
</dbReference>
<dbReference type="Pfam" id="PF05485">
    <property type="entry name" value="THAP"/>
    <property type="match status" value="1"/>
</dbReference>
<proteinExistence type="predicted"/>
<evidence type="ECO:0000256" key="2">
    <source>
        <dbReference type="ARBA" id="ARBA00022771"/>
    </source>
</evidence>
<reference evidence="7" key="2">
    <citation type="submission" date="2022-10" db="EMBL/GenBank/DDBJ databases">
        <authorList>
            <consortium name="ENA_rothamsted_submissions"/>
            <consortium name="culmorum"/>
            <person name="King R."/>
        </authorList>
    </citation>
    <scope>NUCLEOTIDE SEQUENCE</scope>
</reference>
<accession>A0A9N9R007</accession>
<dbReference type="SMART" id="SM00980">
    <property type="entry name" value="THAP"/>
    <property type="match status" value="1"/>
</dbReference>
<feature type="domain" description="THAP-type" evidence="6">
    <location>
        <begin position="1"/>
        <end position="84"/>
    </location>
</feature>
<dbReference type="OrthoDB" id="7683421at2759"/>
<dbReference type="GO" id="GO:0008270">
    <property type="term" value="F:zinc ion binding"/>
    <property type="evidence" value="ECO:0007669"/>
    <property type="project" value="UniProtKB-KW"/>
</dbReference>
<dbReference type="SUPFAM" id="SSF57716">
    <property type="entry name" value="Glucocorticoid receptor-like (DNA-binding domain)"/>
    <property type="match status" value="1"/>
</dbReference>
<evidence type="ECO:0000313" key="8">
    <source>
        <dbReference type="Proteomes" id="UP001153714"/>
    </source>
</evidence>
<dbReference type="AlphaFoldDB" id="A0A9N9R007"/>
<keyword evidence="2 5" id="KW-0863">Zinc-finger</keyword>
<keyword evidence="1" id="KW-0479">Metal-binding</keyword>
<gene>
    <name evidence="7" type="ORF">DIATSA_LOCUS4764</name>
</gene>
<dbReference type="EMBL" id="OU893347">
    <property type="protein sequence ID" value="CAG9786834.1"/>
    <property type="molecule type" value="Genomic_DNA"/>
</dbReference>
<evidence type="ECO:0000259" key="6">
    <source>
        <dbReference type="PROSITE" id="PS50950"/>
    </source>
</evidence>
<protein>
    <recommendedName>
        <fullName evidence="6">THAP-type domain-containing protein</fullName>
    </recommendedName>
</protein>
<sequence length="632" mass="72700">MGGCRCSYRNCTVKSDKKTHMFHFPVYEKLRCYQWIINAHRYDYLHLTVSQLRNRVICQNHFKDEYFMNYMKEKLTFEAVPTEDGPYCDPSKEEKIDSEIIEKANLVINDIEQKLKYIDKKANSSLKYIDFLLTVGPTMGGNGNTELRIDIPKFNPKKDEVITTSPLLQLKRLKDSSTDFKNRNITDVIKKPFLHSSNVSTKQTEDHSHNNIMTTQTFLNKKLMENNIKDLNSMNLNPNDTIFNNNVTNEITNIFNSPVALTAPIPSKSINKADDVQQSVIIDTLNNVQNTDYNSVNNNYFSDKLQFQSSSNNTIFDQPLNAVQSCHHTKTQKNMKIKILSEETILNPLPFVGKLEPIFPSLVLPVPNRLKGHTSSDLQISQHNYNTHNRHIGPDLVNKTEILVTEQKPNINENESSEVLKNNDVIISDPPKIEIIEPEAYTTTPKKTNMVSNEKVSTPKSLLKSKVSPERLAAIEKKRMFNKKLRDMVESCLEKSNGPEKDMGKGNILKRKDNENIDTSISKSNSLTSSQDYIVTYLEARMKKMENVLLNKIEQNSNRISELKKCVVHSKQKSLSTQTSTSEESHKLYLYEEISKFLSPDAKNLVYEDLFIYKYSQSQTDNVPKAKRKRYR</sequence>
<reference evidence="7" key="1">
    <citation type="submission" date="2021-12" db="EMBL/GenBank/DDBJ databases">
        <authorList>
            <person name="King R."/>
        </authorList>
    </citation>
    <scope>NUCLEOTIDE SEQUENCE</scope>
</reference>
<keyword evidence="3" id="KW-0862">Zinc</keyword>
<organism evidence="7 8">
    <name type="scientific">Diatraea saccharalis</name>
    <name type="common">sugarcane borer</name>
    <dbReference type="NCBI Taxonomy" id="40085"/>
    <lineage>
        <taxon>Eukaryota</taxon>
        <taxon>Metazoa</taxon>
        <taxon>Ecdysozoa</taxon>
        <taxon>Arthropoda</taxon>
        <taxon>Hexapoda</taxon>
        <taxon>Insecta</taxon>
        <taxon>Pterygota</taxon>
        <taxon>Neoptera</taxon>
        <taxon>Endopterygota</taxon>
        <taxon>Lepidoptera</taxon>
        <taxon>Glossata</taxon>
        <taxon>Ditrysia</taxon>
        <taxon>Pyraloidea</taxon>
        <taxon>Crambidae</taxon>
        <taxon>Crambinae</taxon>
        <taxon>Diatraea</taxon>
    </lineage>
</organism>
<keyword evidence="4 5" id="KW-0238">DNA-binding</keyword>
<evidence type="ECO:0000256" key="1">
    <source>
        <dbReference type="ARBA" id="ARBA00022723"/>
    </source>
</evidence>
<evidence type="ECO:0000256" key="4">
    <source>
        <dbReference type="ARBA" id="ARBA00023125"/>
    </source>
</evidence>
<name>A0A9N9R007_9NEOP</name>